<evidence type="ECO:0000256" key="2">
    <source>
        <dbReference type="ARBA" id="ARBA00022475"/>
    </source>
</evidence>
<dbReference type="PANTHER" id="PTHR30213">
    <property type="entry name" value="INNER MEMBRANE PROTEIN YHJD"/>
    <property type="match status" value="1"/>
</dbReference>
<evidence type="ECO:0000313" key="7">
    <source>
        <dbReference type="EMBL" id="MBF4767092.1"/>
    </source>
</evidence>
<accession>A0A930VM61</accession>
<evidence type="ECO:0000256" key="3">
    <source>
        <dbReference type="ARBA" id="ARBA00022692"/>
    </source>
</evidence>
<feature type="transmembrane region" description="Helical" evidence="6">
    <location>
        <begin position="219"/>
        <end position="240"/>
    </location>
</feature>
<keyword evidence="3 6" id="KW-0812">Transmembrane</keyword>
<dbReference type="AlphaFoldDB" id="A0A930VM61"/>
<proteinExistence type="predicted"/>
<organism evidence="7 8">
    <name type="scientific">Nocardioides agariphilus</name>
    <dbReference type="NCBI Taxonomy" id="433664"/>
    <lineage>
        <taxon>Bacteria</taxon>
        <taxon>Bacillati</taxon>
        <taxon>Actinomycetota</taxon>
        <taxon>Actinomycetes</taxon>
        <taxon>Propionibacteriales</taxon>
        <taxon>Nocardioidaceae</taxon>
        <taxon>Nocardioides</taxon>
    </lineage>
</organism>
<dbReference type="GO" id="GO:0005886">
    <property type="term" value="C:plasma membrane"/>
    <property type="evidence" value="ECO:0007669"/>
    <property type="project" value="UniProtKB-SubCell"/>
</dbReference>
<dbReference type="RefSeq" id="WP_194695233.1">
    <property type="nucleotide sequence ID" value="NZ_JADKPO010000004.1"/>
</dbReference>
<evidence type="ECO:0000256" key="5">
    <source>
        <dbReference type="ARBA" id="ARBA00023136"/>
    </source>
</evidence>
<feature type="transmembrane region" description="Helical" evidence="6">
    <location>
        <begin position="148"/>
        <end position="169"/>
    </location>
</feature>
<dbReference type="InterPro" id="IPR017039">
    <property type="entry name" value="Virul_fac_BrkB"/>
</dbReference>
<protein>
    <submittedName>
        <fullName evidence="7">YihY/virulence factor BrkB family protein</fullName>
    </submittedName>
</protein>
<feature type="transmembrane region" description="Helical" evidence="6">
    <location>
        <begin position="39"/>
        <end position="67"/>
    </location>
</feature>
<feature type="transmembrane region" description="Helical" evidence="6">
    <location>
        <begin position="189"/>
        <end position="207"/>
    </location>
</feature>
<dbReference type="PANTHER" id="PTHR30213:SF1">
    <property type="entry name" value="INNER MEMBRANE PROTEIN YHJD"/>
    <property type="match status" value="1"/>
</dbReference>
<keyword evidence="4 6" id="KW-1133">Transmembrane helix</keyword>
<sequence>MAGDGVGRIGPVDRFQRRWAVLGVPIALVYKYVDDQATYLAVIVTYYALFATFPLLLLATSILGFLLQGDPDLQAKVLDSALSQFPVIGDQFRRPEGLTGSTTAVVVGSLAATYGAMGLGTAVQNAMNIAWAIPRNSRPNPILLRVRGLLIVAFGGIAVLALTTGSVLVSNTTLIAWFEDSPVRWLARVVSVLVVGGVLFVLMRLAAARPDRQRTTLPGALLTAVLWHLLQQVGAIYVTHVLAGADTVNQTFGLVLGLMAAIFLVSVAGMLGVELNVVLDKHLWPRALLTPFTDSVRLTEADRRAYSGYAAAQRHKGFETVTVDFGPDRDD</sequence>
<comment type="subcellular location">
    <subcellularLocation>
        <location evidence="1">Cell membrane</location>
        <topology evidence="1">Multi-pass membrane protein</topology>
    </subcellularLocation>
</comment>
<evidence type="ECO:0000256" key="4">
    <source>
        <dbReference type="ARBA" id="ARBA00022989"/>
    </source>
</evidence>
<keyword evidence="5 6" id="KW-0472">Membrane</keyword>
<evidence type="ECO:0000256" key="6">
    <source>
        <dbReference type="SAM" id="Phobius"/>
    </source>
</evidence>
<dbReference type="EMBL" id="JADKPO010000004">
    <property type="protein sequence ID" value="MBF4767092.1"/>
    <property type="molecule type" value="Genomic_DNA"/>
</dbReference>
<keyword evidence="2" id="KW-1003">Cell membrane</keyword>
<keyword evidence="8" id="KW-1185">Reference proteome</keyword>
<dbReference type="Pfam" id="PF03631">
    <property type="entry name" value="Virul_fac_BrkB"/>
    <property type="match status" value="1"/>
</dbReference>
<comment type="caution">
    <text evidence="7">The sequence shown here is derived from an EMBL/GenBank/DDBJ whole genome shotgun (WGS) entry which is preliminary data.</text>
</comment>
<reference evidence="7" key="1">
    <citation type="submission" date="2020-11" db="EMBL/GenBank/DDBJ databases">
        <title>Nocardioides cynanchi sp. nov., isolated from soil of rhizosphere of Cynanchum wilfordii.</title>
        <authorList>
            <person name="Lee J.-S."/>
            <person name="Suh M.K."/>
            <person name="Kim J.-S."/>
        </authorList>
    </citation>
    <scope>NUCLEOTIDE SEQUENCE</scope>
    <source>
        <strain evidence="7">KCTC 19276</strain>
    </source>
</reference>
<name>A0A930VM61_9ACTN</name>
<evidence type="ECO:0000256" key="1">
    <source>
        <dbReference type="ARBA" id="ARBA00004651"/>
    </source>
</evidence>
<evidence type="ECO:0000313" key="8">
    <source>
        <dbReference type="Proteomes" id="UP000660668"/>
    </source>
</evidence>
<gene>
    <name evidence="7" type="ORF">ISU10_04855</name>
</gene>
<dbReference type="Proteomes" id="UP000660668">
    <property type="component" value="Unassembled WGS sequence"/>
</dbReference>
<feature type="transmembrane region" description="Helical" evidence="6">
    <location>
        <begin position="252"/>
        <end position="279"/>
    </location>
</feature>